<evidence type="ECO:0000259" key="5">
    <source>
        <dbReference type="PROSITE" id="PS50222"/>
    </source>
</evidence>
<dbReference type="InterPro" id="IPR011992">
    <property type="entry name" value="EF-hand-dom_pair"/>
</dbReference>
<gene>
    <name evidence="7" type="primary">LOC101848881</name>
</gene>
<name>A0ABM0ZYI2_APLCA</name>
<reference evidence="7" key="1">
    <citation type="submission" date="2025-08" db="UniProtKB">
        <authorList>
            <consortium name="RefSeq"/>
        </authorList>
    </citation>
    <scope>IDENTIFICATION</scope>
</reference>
<evidence type="ECO:0000256" key="3">
    <source>
        <dbReference type="RuleBase" id="RU004273"/>
    </source>
</evidence>
<dbReference type="InterPro" id="IPR029052">
    <property type="entry name" value="Metallo-depent_PP-like"/>
</dbReference>
<dbReference type="PANTHER" id="PTHR11668:SF496">
    <property type="entry name" value="SERINE_THREONINE-PROTEIN PHOSPHATASE"/>
    <property type="match status" value="1"/>
</dbReference>
<dbReference type="InterPro" id="IPR050341">
    <property type="entry name" value="PP1_catalytic_subunit"/>
</dbReference>
<evidence type="ECO:0000313" key="6">
    <source>
        <dbReference type="Proteomes" id="UP000694888"/>
    </source>
</evidence>
<dbReference type="SUPFAM" id="SSF56300">
    <property type="entry name" value="Metallo-dependent phosphatases"/>
    <property type="match status" value="1"/>
</dbReference>
<accession>A0ABM0ZYI2</accession>
<keyword evidence="2" id="KW-0106">Calcium</keyword>
<dbReference type="SMART" id="SM00156">
    <property type="entry name" value="PP2Ac"/>
    <property type="match status" value="1"/>
</dbReference>
<feature type="region of interest" description="Disordered" evidence="4">
    <location>
        <begin position="360"/>
        <end position="414"/>
    </location>
</feature>
<proteinExistence type="inferred from homology"/>
<dbReference type="Gene3D" id="1.10.238.10">
    <property type="entry name" value="EF-hand"/>
    <property type="match status" value="1"/>
</dbReference>
<feature type="compositionally biased region" description="Basic and acidic residues" evidence="4">
    <location>
        <begin position="370"/>
        <end position="401"/>
    </location>
</feature>
<dbReference type="PROSITE" id="PS50222">
    <property type="entry name" value="EF_HAND_2"/>
    <property type="match status" value="1"/>
</dbReference>
<keyword evidence="3" id="KW-0378">Hydrolase</keyword>
<protein>
    <recommendedName>
        <fullName evidence="3">Serine/threonine-protein phosphatase</fullName>
        <ecNumber evidence="3">3.1.3.16</ecNumber>
    </recommendedName>
</protein>
<dbReference type="Pfam" id="PF00149">
    <property type="entry name" value="Metallophos"/>
    <property type="match status" value="1"/>
</dbReference>
<dbReference type="InterPro" id="IPR002048">
    <property type="entry name" value="EF_hand_dom"/>
</dbReference>
<dbReference type="InterPro" id="IPR004843">
    <property type="entry name" value="Calcineurin-like_PHP"/>
</dbReference>
<feature type="domain" description="EF-hand" evidence="5">
    <location>
        <begin position="250"/>
        <end position="285"/>
    </location>
</feature>
<dbReference type="PROSITE" id="PS00125">
    <property type="entry name" value="SER_THR_PHOSPHATASE"/>
    <property type="match status" value="1"/>
</dbReference>
<dbReference type="SMART" id="SM00054">
    <property type="entry name" value="EFh"/>
    <property type="match status" value="1"/>
</dbReference>
<organism evidence="6 7">
    <name type="scientific">Aplysia californica</name>
    <name type="common">California sea hare</name>
    <dbReference type="NCBI Taxonomy" id="6500"/>
    <lineage>
        <taxon>Eukaryota</taxon>
        <taxon>Metazoa</taxon>
        <taxon>Spiralia</taxon>
        <taxon>Lophotrochozoa</taxon>
        <taxon>Mollusca</taxon>
        <taxon>Gastropoda</taxon>
        <taxon>Heterobranchia</taxon>
        <taxon>Euthyneura</taxon>
        <taxon>Tectipleura</taxon>
        <taxon>Aplysiida</taxon>
        <taxon>Aplysioidea</taxon>
        <taxon>Aplysiidae</taxon>
        <taxon>Aplysia</taxon>
    </lineage>
</organism>
<keyword evidence="6" id="KW-1185">Reference proteome</keyword>
<evidence type="ECO:0000256" key="2">
    <source>
        <dbReference type="ARBA" id="ARBA00022837"/>
    </source>
</evidence>
<dbReference type="SUPFAM" id="SSF47473">
    <property type="entry name" value="EF-hand"/>
    <property type="match status" value="1"/>
</dbReference>
<dbReference type="Pfam" id="PF00036">
    <property type="entry name" value="EF-hand_1"/>
    <property type="match status" value="1"/>
</dbReference>
<evidence type="ECO:0000313" key="7">
    <source>
        <dbReference type="RefSeq" id="XP_012937165.1"/>
    </source>
</evidence>
<dbReference type="InterPro" id="IPR018247">
    <property type="entry name" value="EF_Hand_1_Ca_BS"/>
</dbReference>
<dbReference type="PRINTS" id="PR00114">
    <property type="entry name" value="STPHPHTASE"/>
</dbReference>
<sequence length="811" mass="90949">MSTKEFACVLIGNEENKFFLRDVNDRGLWLPFEERTDHLSLKGVASKLIEQITGEKSNLKGLLRNQFVRFTNSSSHLFVFFYASVNSENVKTSENGYWLNIDEMKTTLESGSTLHLLGLEPVKLAHQVIECKGSSAVPVTTMGELSAEPYDISSENPQMTAHEALVKSAKLGKKEQDLLFQEYIEQCQPSQNMNLTTFTSYMTELKGARRETIPALFRAFDPHKKHILSYKDVLLGLAALEPCTQHGGLPAEMRCRYMFRYYDVNGDGFLQFEEFKALVKDIRDHKGLPNDDASLVEDAINSAKLFGEETKDKLPSSDFLTAVGSLKFRGTSILFRLHQTCMTNLRLDQGVSNLSLCRAREGSPYSDSDSDNREEPPTKRSRPKLMDSKKPKEKQTDKLDSIFKQPEGRAPSSTSVKMAKYDLATHTVRVKRTGTLAEVMALWDLQGTAAVSGSANNHLDGDVSRFQRLSSIDAFNQRSHPNEMLTGLRYFERPTKGDNGANPKPAFDWGEVDRNALAKCLLIVCRQVKEHLATEPRLLKLRSPTYILGDIHGNYCDLVSFEKALWRMGPLLTPASFLFLGDYVDRGDYGVEVISYLFAQKLLAPNKFFLLRGNHELRSVQEMFHFKSECLEKFGDSIGNQIWDAVNECFDVMPIAATVDDKVFCVHGGIPGPDNEGGYIEAINKIPSPLADPEVESPLAWELLWSDPLSSSDNLTDATIEELKDNHGFTFNSRRGTAHFFSCEALCAFLERNGLSHVIRAHEVQEAGFKVQQQGKLLTVFSSSRYCGGSNEAACVLADHFKLRLIRIDTA</sequence>
<dbReference type="Proteomes" id="UP000694888">
    <property type="component" value="Unplaced"/>
</dbReference>
<dbReference type="PANTHER" id="PTHR11668">
    <property type="entry name" value="SERINE/THREONINE PROTEIN PHOSPHATASE"/>
    <property type="match status" value="1"/>
</dbReference>
<dbReference type="CDD" id="cd00144">
    <property type="entry name" value="MPP_PPP_family"/>
    <property type="match status" value="1"/>
</dbReference>
<dbReference type="InterPro" id="IPR006186">
    <property type="entry name" value="Ser/Thr-sp_prot-phosphatase"/>
</dbReference>
<dbReference type="GeneID" id="101848881"/>
<dbReference type="PROSITE" id="PS00018">
    <property type="entry name" value="EF_HAND_1"/>
    <property type="match status" value="1"/>
</dbReference>
<dbReference type="EC" id="3.1.3.16" evidence="3"/>
<dbReference type="Gene3D" id="3.60.21.10">
    <property type="match status" value="1"/>
</dbReference>
<comment type="catalytic activity">
    <reaction evidence="3">
        <text>O-phospho-L-threonyl-[protein] + H2O = L-threonyl-[protein] + phosphate</text>
        <dbReference type="Rhea" id="RHEA:47004"/>
        <dbReference type="Rhea" id="RHEA-COMP:11060"/>
        <dbReference type="Rhea" id="RHEA-COMP:11605"/>
        <dbReference type="ChEBI" id="CHEBI:15377"/>
        <dbReference type="ChEBI" id="CHEBI:30013"/>
        <dbReference type="ChEBI" id="CHEBI:43474"/>
        <dbReference type="ChEBI" id="CHEBI:61977"/>
        <dbReference type="EC" id="3.1.3.16"/>
    </reaction>
</comment>
<evidence type="ECO:0000256" key="4">
    <source>
        <dbReference type="SAM" id="MobiDB-lite"/>
    </source>
</evidence>
<evidence type="ECO:0000256" key="1">
    <source>
        <dbReference type="ARBA" id="ARBA00008294"/>
    </source>
</evidence>
<dbReference type="RefSeq" id="XP_012937165.1">
    <property type="nucleotide sequence ID" value="XM_013081711.2"/>
</dbReference>
<comment type="similarity">
    <text evidence="1 3">Belongs to the PPP phosphatase family.</text>
</comment>